<sequence>MTVMADAWVAGAAMTAFGRSPHGPEALASQAVAAALADAGLAATEIGQVFLGNAAAGLLLGQEMIRGQVFLRASGLLGAPIVNVENACASSSSALALAVTAVRGGMLDAALAVGVEKMTVPDKARVFGALASATDTLRRPDMRTLVATTTLGEPRPAGESAPTASAFMDHYAHKGAVYLEKAGGDVTDLARVVVKSRAFAALNPKAQFTTPTTVEEVLGGRVISDPLRLSMCAPIGDGAAAVVVVSDRLAKRLGRRVVRVAGQGIVSNDPTTADFPAGLAAAKAFIQAGVGPHDVDVVEVHDAAAPAELFCLEEIGLCPEGGALGLLRDGITGPGGRRPVNPSGGLLSRGHPVGATGCGQIVELTDQLRGRCGARQVPGARLALAQNSGGILGDHEAVAVVTILERTTR</sequence>
<dbReference type="CDD" id="cd00829">
    <property type="entry name" value="SCP-x_thiolase"/>
    <property type="match status" value="1"/>
</dbReference>
<reference evidence="10" key="1">
    <citation type="journal article" date="2019" name="Int. J. Syst. Evol. Microbiol.">
        <title>The Global Catalogue of Microorganisms (GCM) 10K type strain sequencing project: providing services to taxonomists for standard genome sequencing and annotation.</title>
        <authorList>
            <consortium name="The Broad Institute Genomics Platform"/>
            <consortium name="The Broad Institute Genome Sequencing Center for Infectious Disease"/>
            <person name="Wu L."/>
            <person name="Ma J."/>
        </authorList>
    </citation>
    <scope>NUCLEOTIDE SEQUENCE [LARGE SCALE GENOMIC DNA]</scope>
    <source>
        <strain evidence="10">JCM 10671</strain>
    </source>
</reference>
<evidence type="ECO:0000256" key="2">
    <source>
        <dbReference type="ARBA" id="ARBA00022448"/>
    </source>
</evidence>
<dbReference type="InterPro" id="IPR002155">
    <property type="entry name" value="Thiolase"/>
</dbReference>
<organism evidence="9 10">
    <name type="scientific">Sporichthya brevicatena</name>
    <dbReference type="NCBI Taxonomy" id="171442"/>
    <lineage>
        <taxon>Bacteria</taxon>
        <taxon>Bacillati</taxon>
        <taxon>Actinomycetota</taxon>
        <taxon>Actinomycetes</taxon>
        <taxon>Sporichthyales</taxon>
        <taxon>Sporichthyaceae</taxon>
        <taxon>Sporichthya</taxon>
    </lineage>
</organism>
<proteinExistence type="predicted"/>
<feature type="domain" description="Thiolase C-terminal" evidence="8">
    <location>
        <begin position="269"/>
        <end position="397"/>
    </location>
</feature>
<dbReference type="Pfam" id="PF22691">
    <property type="entry name" value="Thiolase_C_1"/>
    <property type="match status" value="1"/>
</dbReference>
<keyword evidence="3" id="KW-0808">Transferase</keyword>
<evidence type="ECO:0000256" key="5">
    <source>
        <dbReference type="ARBA" id="ARBA00023121"/>
    </source>
</evidence>
<dbReference type="SUPFAM" id="SSF53901">
    <property type="entry name" value="Thiolase-like"/>
    <property type="match status" value="1"/>
</dbReference>
<evidence type="ECO:0000256" key="6">
    <source>
        <dbReference type="ARBA" id="ARBA00032316"/>
    </source>
</evidence>
<dbReference type="PROSITE" id="PS00737">
    <property type="entry name" value="THIOLASE_2"/>
    <property type="match status" value="1"/>
</dbReference>
<evidence type="ECO:0000259" key="8">
    <source>
        <dbReference type="Pfam" id="PF22691"/>
    </source>
</evidence>
<dbReference type="EC" id="2.3.1.176" evidence="1"/>
<dbReference type="InterPro" id="IPR020613">
    <property type="entry name" value="Thiolase_CS"/>
</dbReference>
<evidence type="ECO:0000256" key="1">
    <source>
        <dbReference type="ARBA" id="ARBA00012352"/>
    </source>
</evidence>
<dbReference type="PIRSF" id="PIRSF000429">
    <property type="entry name" value="Ac-CoA_Ac_transf"/>
    <property type="match status" value="1"/>
</dbReference>
<dbReference type="Pfam" id="PF00108">
    <property type="entry name" value="Thiolase_N"/>
    <property type="match status" value="1"/>
</dbReference>
<dbReference type="Proteomes" id="UP001500957">
    <property type="component" value="Unassembled WGS sequence"/>
</dbReference>
<evidence type="ECO:0000313" key="10">
    <source>
        <dbReference type="Proteomes" id="UP001500957"/>
    </source>
</evidence>
<gene>
    <name evidence="9" type="ORF">GCM10009547_10190</name>
</gene>
<protein>
    <recommendedName>
        <fullName evidence="1">propanoyl-CoA C-acyltransferase</fullName>
        <ecNumber evidence="1">2.3.1.176</ecNumber>
    </recommendedName>
    <alternativeName>
        <fullName evidence="6">Propanoyl-CoA C-acyltransferase</fullName>
    </alternativeName>
</protein>
<comment type="caution">
    <text evidence="9">The sequence shown here is derived from an EMBL/GenBank/DDBJ whole genome shotgun (WGS) entry which is preliminary data.</text>
</comment>
<dbReference type="InterPro" id="IPR055140">
    <property type="entry name" value="Thiolase_C_2"/>
</dbReference>
<feature type="domain" description="Thiolase N-terminal" evidence="7">
    <location>
        <begin position="9"/>
        <end position="125"/>
    </location>
</feature>
<dbReference type="PANTHER" id="PTHR42870">
    <property type="entry name" value="ACETYL-COA C-ACETYLTRANSFERASE"/>
    <property type="match status" value="1"/>
</dbReference>
<accession>A0ABP3RGD3</accession>
<evidence type="ECO:0000259" key="7">
    <source>
        <dbReference type="Pfam" id="PF00108"/>
    </source>
</evidence>
<keyword evidence="5" id="KW-0446">Lipid-binding</keyword>
<name>A0ABP3RGD3_9ACTN</name>
<evidence type="ECO:0000256" key="4">
    <source>
        <dbReference type="ARBA" id="ARBA00023055"/>
    </source>
</evidence>
<keyword evidence="2" id="KW-0813">Transport</keyword>
<dbReference type="EMBL" id="BAAAHE010000007">
    <property type="protein sequence ID" value="GAA0610059.1"/>
    <property type="molecule type" value="Genomic_DNA"/>
</dbReference>
<keyword evidence="4" id="KW-0445">Lipid transport</keyword>
<evidence type="ECO:0000313" key="9">
    <source>
        <dbReference type="EMBL" id="GAA0610059.1"/>
    </source>
</evidence>
<keyword evidence="10" id="KW-1185">Reference proteome</keyword>
<dbReference type="InterPro" id="IPR020616">
    <property type="entry name" value="Thiolase_N"/>
</dbReference>
<dbReference type="Gene3D" id="3.40.47.10">
    <property type="match status" value="1"/>
</dbReference>
<evidence type="ECO:0000256" key="3">
    <source>
        <dbReference type="ARBA" id="ARBA00022679"/>
    </source>
</evidence>
<dbReference type="InterPro" id="IPR016039">
    <property type="entry name" value="Thiolase-like"/>
</dbReference>
<dbReference type="PANTHER" id="PTHR42870:SF1">
    <property type="entry name" value="NON-SPECIFIC LIPID-TRANSFER PROTEIN-LIKE 2"/>
    <property type="match status" value="1"/>
</dbReference>